<dbReference type="SMART" id="SM00304">
    <property type="entry name" value="HAMP"/>
    <property type="match status" value="1"/>
</dbReference>
<evidence type="ECO:0000256" key="1">
    <source>
        <dbReference type="ARBA" id="ARBA00004370"/>
    </source>
</evidence>
<dbReference type="GO" id="GO:0005886">
    <property type="term" value="C:plasma membrane"/>
    <property type="evidence" value="ECO:0007669"/>
    <property type="project" value="TreeGrafter"/>
</dbReference>
<evidence type="ECO:0000256" key="3">
    <source>
        <dbReference type="ARBA" id="ARBA00029447"/>
    </source>
</evidence>
<keyword evidence="4" id="KW-0807">Transducer</keyword>
<dbReference type="CDD" id="cd11386">
    <property type="entry name" value="MCP_signal"/>
    <property type="match status" value="1"/>
</dbReference>
<proteinExistence type="inferred from homology"/>
<sequence>MFDNLKIGSKMLVLSGGILALLLLIVIWGFVGLSSTADNGVEVAQGSKLRSELQELEIKHLGWAHAVRDFIGNPKVNELKVGLDHTSCAFGKWYYGERRKQAEEILPQIKSDLQKIEEPHRLLHASGKKIKSLYIPGDKLNTEANAVFYGESQPNLRQMQKIFHSIISTSEEHIMSDTEMVAAANSSRTGMAVIGAIAAVVGIILSILITRSLTGPMRHTVHMIEAMEQGKIKDRLNLNRKDEIGQMAGVMDRFADSLENEVVNSLQKLASGDLTFKISPRGPDDSIRSAIMQVGNDLNSIISQVQSAGMQINSASGQVADSSQTLSQGATETAASLEEITSSMNELASQTTTNAENASTANQLAGDASTAAENGGRQMHNMVTAMGEISEASQSISKIIKTIDEIAFQTNLLALNAAVEAARAGQHGKGFAVVAEEVRNLAARSAKAASETAELIEGSVEKTKNGTQIAEATSAALEEIVGGITKVTDLVAEIAAASNEQAQGISQINQGLGQIDQAVQQNTATAEESAAAAEELSSQSEQMKHMLSRFTLAGGQFQFASAPAVPASTARPSPAPAASLGWGETPTHKPKPSIQLDDDDFGKY</sequence>
<protein>
    <submittedName>
        <fullName evidence="9">Methyl-accepting chemotaxis protein</fullName>
    </submittedName>
</protein>
<gene>
    <name evidence="9" type="ORF">SAMN02745165_01478</name>
</gene>
<feature type="compositionally biased region" description="Low complexity" evidence="5">
    <location>
        <begin position="562"/>
        <end position="579"/>
    </location>
</feature>
<evidence type="ECO:0000256" key="2">
    <source>
        <dbReference type="ARBA" id="ARBA00022500"/>
    </source>
</evidence>
<dbReference type="RefSeq" id="WP_072907390.1">
    <property type="nucleotide sequence ID" value="NZ_FQZT01000004.1"/>
</dbReference>
<dbReference type="InterPro" id="IPR004089">
    <property type="entry name" value="MCPsignal_dom"/>
</dbReference>
<dbReference type="Pfam" id="PF00015">
    <property type="entry name" value="MCPsignal"/>
    <property type="match status" value="1"/>
</dbReference>
<dbReference type="STRING" id="1122189.SAMN02745165_01478"/>
<name>A0A1M6GB52_MALRU</name>
<keyword evidence="10" id="KW-1185">Reference proteome</keyword>
<dbReference type="PROSITE" id="PS50885">
    <property type="entry name" value="HAMP"/>
    <property type="match status" value="1"/>
</dbReference>
<dbReference type="GO" id="GO:0007165">
    <property type="term" value="P:signal transduction"/>
    <property type="evidence" value="ECO:0007669"/>
    <property type="project" value="UniProtKB-KW"/>
</dbReference>
<dbReference type="InterPro" id="IPR003660">
    <property type="entry name" value="HAMP_dom"/>
</dbReference>
<comment type="subcellular location">
    <subcellularLocation>
        <location evidence="1">Membrane</location>
    </subcellularLocation>
</comment>
<evidence type="ECO:0000256" key="4">
    <source>
        <dbReference type="PROSITE-ProRule" id="PRU00284"/>
    </source>
</evidence>
<dbReference type="OrthoDB" id="9765170at2"/>
<dbReference type="Gene3D" id="1.10.287.950">
    <property type="entry name" value="Methyl-accepting chemotaxis protein"/>
    <property type="match status" value="1"/>
</dbReference>
<keyword evidence="6" id="KW-0472">Membrane</keyword>
<dbReference type="SUPFAM" id="SSF58104">
    <property type="entry name" value="Methyl-accepting chemotaxis protein (MCP) signaling domain"/>
    <property type="match status" value="1"/>
</dbReference>
<evidence type="ECO:0000259" key="8">
    <source>
        <dbReference type="PROSITE" id="PS50885"/>
    </source>
</evidence>
<dbReference type="Gene3D" id="6.10.340.10">
    <property type="match status" value="1"/>
</dbReference>
<dbReference type="Gene3D" id="1.20.120.30">
    <property type="entry name" value="Aspartate receptor, ligand-binding domain"/>
    <property type="match status" value="1"/>
</dbReference>
<feature type="domain" description="HAMP" evidence="8">
    <location>
        <begin position="211"/>
        <end position="263"/>
    </location>
</feature>
<dbReference type="PANTHER" id="PTHR43531">
    <property type="entry name" value="PROTEIN ICFG"/>
    <property type="match status" value="1"/>
</dbReference>
<dbReference type="CDD" id="cd06225">
    <property type="entry name" value="HAMP"/>
    <property type="match status" value="1"/>
</dbReference>
<accession>A0A1M6GB52</accession>
<feature type="transmembrane region" description="Helical" evidence="6">
    <location>
        <begin position="12"/>
        <end position="31"/>
    </location>
</feature>
<feature type="region of interest" description="Disordered" evidence="5">
    <location>
        <begin position="562"/>
        <end position="604"/>
    </location>
</feature>
<dbReference type="PANTHER" id="PTHR43531:SF11">
    <property type="entry name" value="METHYL-ACCEPTING CHEMOTAXIS PROTEIN 3"/>
    <property type="match status" value="1"/>
</dbReference>
<feature type="transmembrane region" description="Helical" evidence="6">
    <location>
        <begin position="190"/>
        <end position="209"/>
    </location>
</feature>
<dbReference type="Pfam" id="PF00672">
    <property type="entry name" value="HAMP"/>
    <property type="match status" value="1"/>
</dbReference>
<dbReference type="Pfam" id="PF13682">
    <property type="entry name" value="CZB"/>
    <property type="match status" value="1"/>
</dbReference>
<dbReference type="SMART" id="SM00283">
    <property type="entry name" value="MA"/>
    <property type="match status" value="1"/>
</dbReference>
<evidence type="ECO:0000313" key="10">
    <source>
        <dbReference type="Proteomes" id="UP000184171"/>
    </source>
</evidence>
<reference evidence="9 10" key="1">
    <citation type="submission" date="2016-11" db="EMBL/GenBank/DDBJ databases">
        <authorList>
            <person name="Jaros S."/>
            <person name="Januszkiewicz K."/>
            <person name="Wedrychowicz H."/>
        </authorList>
    </citation>
    <scope>NUCLEOTIDE SEQUENCE [LARGE SCALE GENOMIC DNA]</scope>
    <source>
        <strain evidence="9 10">DSM 5091</strain>
    </source>
</reference>
<feature type="domain" description="Methyl-accepting transducer" evidence="7">
    <location>
        <begin position="308"/>
        <end position="537"/>
    </location>
</feature>
<keyword evidence="6" id="KW-0812">Transmembrane</keyword>
<dbReference type="Proteomes" id="UP000184171">
    <property type="component" value="Unassembled WGS sequence"/>
</dbReference>
<dbReference type="InterPro" id="IPR025991">
    <property type="entry name" value="Chemoreceptor_zinc-bind_dom"/>
</dbReference>
<dbReference type="PROSITE" id="PS50111">
    <property type="entry name" value="CHEMOTAXIS_TRANSDUC_2"/>
    <property type="match status" value="1"/>
</dbReference>
<dbReference type="InterPro" id="IPR004090">
    <property type="entry name" value="Chemotax_Me-accpt_rcpt"/>
</dbReference>
<dbReference type="FunFam" id="1.10.287.950:FF:000001">
    <property type="entry name" value="Methyl-accepting chemotaxis sensory transducer"/>
    <property type="match status" value="1"/>
</dbReference>
<evidence type="ECO:0000256" key="6">
    <source>
        <dbReference type="SAM" id="Phobius"/>
    </source>
</evidence>
<dbReference type="EMBL" id="FQZT01000004">
    <property type="protein sequence ID" value="SHJ07154.1"/>
    <property type="molecule type" value="Genomic_DNA"/>
</dbReference>
<dbReference type="InterPro" id="IPR051310">
    <property type="entry name" value="MCP_chemotaxis"/>
</dbReference>
<keyword evidence="6" id="KW-1133">Transmembrane helix</keyword>
<dbReference type="PRINTS" id="PR00260">
    <property type="entry name" value="CHEMTRNSDUCR"/>
</dbReference>
<comment type="similarity">
    <text evidence="3">Belongs to the methyl-accepting chemotaxis (MCP) protein family.</text>
</comment>
<organism evidence="9 10">
    <name type="scientific">Malonomonas rubra DSM 5091</name>
    <dbReference type="NCBI Taxonomy" id="1122189"/>
    <lineage>
        <taxon>Bacteria</taxon>
        <taxon>Pseudomonadati</taxon>
        <taxon>Thermodesulfobacteriota</taxon>
        <taxon>Desulfuromonadia</taxon>
        <taxon>Desulfuromonadales</taxon>
        <taxon>Geopsychrobacteraceae</taxon>
        <taxon>Malonomonas</taxon>
    </lineage>
</organism>
<dbReference type="GO" id="GO:0006935">
    <property type="term" value="P:chemotaxis"/>
    <property type="evidence" value="ECO:0007669"/>
    <property type="project" value="UniProtKB-KW"/>
</dbReference>
<evidence type="ECO:0000256" key="5">
    <source>
        <dbReference type="SAM" id="MobiDB-lite"/>
    </source>
</evidence>
<keyword evidence="2" id="KW-0145">Chemotaxis</keyword>
<dbReference type="GO" id="GO:0004888">
    <property type="term" value="F:transmembrane signaling receptor activity"/>
    <property type="evidence" value="ECO:0007669"/>
    <property type="project" value="InterPro"/>
</dbReference>
<evidence type="ECO:0000259" key="7">
    <source>
        <dbReference type="PROSITE" id="PS50111"/>
    </source>
</evidence>
<dbReference type="AlphaFoldDB" id="A0A1M6GB52"/>
<evidence type="ECO:0000313" key="9">
    <source>
        <dbReference type="EMBL" id="SHJ07154.1"/>
    </source>
</evidence>